<name>A0A0A2LBS9_PENIT</name>
<sequence length="48" mass="5227">MNMSSAKPLYCLISKCSRRLNGQQAYRDSSIGDTKDASVSNKTSGPCR</sequence>
<accession>A0A0A2LBS9</accession>
<evidence type="ECO:0000256" key="1">
    <source>
        <dbReference type="SAM" id="MobiDB-lite"/>
    </source>
</evidence>
<dbReference type="Proteomes" id="UP000030104">
    <property type="component" value="Unassembled WGS sequence"/>
</dbReference>
<keyword evidence="3" id="KW-1185">Reference proteome</keyword>
<organism evidence="2 3">
    <name type="scientific">Penicillium italicum</name>
    <name type="common">Blue mold</name>
    <dbReference type="NCBI Taxonomy" id="40296"/>
    <lineage>
        <taxon>Eukaryota</taxon>
        <taxon>Fungi</taxon>
        <taxon>Dikarya</taxon>
        <taxon>Ascomycota</taxon>
        <taxon>Pezizomycotina</taxon>
        <taxon>Eurotiomycetes</taxon>
        <taxon>Eurotiomycetidae</taxon>
        <taxon>Eurotiales</taxon>
        <taxon>Aspergillaceae</taxon>
        <taxon>Penicillium</taxon>
    </lineage>
</organism>
<protein>
    <submittedName>
        <fullName evidence="2">Uncharacterized protein</fullName>
    </submittedName>
</protein>
<proteinExistence type="predicted"/>
<feature type="region of interest" description="Disordered" evidence="1">
    <location>
        <begin position="25"/>
        <end position="48"/>
    </location>
</feature>
<reference evidence="2 3" key="1">
    <citation type="journal article" date="2015" name="Mol. Plant Microbe Interact.">
        <title>Genome, transcriptome, and functional analyses of Penicillium expansum provide new insights into secondary metabolism and pathogenicity.</title>
        <authorList>
            <person name="Ballester A.R."/>
            <person name="Marcet-Houben M."/>
            <person name="Levin E."/>
            <person name="Sela N."/>
            <person name="Selma-Lazaro C."/>
            <person name="Carmona L."/>
            <person name="Wisniewski M."/>
            <person name="Droby S."/>
            <person name="Gonzalez-Candelas L."/>
            <person name="Gabaldon T."/>
        </authorList>
    </citation>
    <scope>NUCLEOTIDE SEQUENCE [LARGE SCALE GENOMIC DNA]</scope>
    <source>
        <strain evidence="2 3">PHI-1</strain>
    </source>
</reference>
<gene>
    <name evidence="2" type="ORF">PITC_091660</name>
</gene>
<evidence type="ECO:0000313" key="3">
    <source>
        <dbReference type="Proteomes" id="UP000030104"/>
    </source>
</evidence>
<dbReference type="EMBL" id="JQGA01000240">
    <property type="protein sequence ID" value="KGO76643.1"/>
    <property type="molecule type" value="Genomic_DNA"/>
</dbReference>
<feature type="compositionally biased region" description="Polar residues" evidence="1">
    <location>
        <begin position="37"/>
        <end position="48"/>
    </location>
</feature>
<dbReference type="HOGENOM" id="CLU_3160167_0_0_1"/>
<comment type="caution">
    <text evidence="2">The sequence shown here is derived from an EMBL/GenBank/DDBJ whole genome shotgun (WGS) entry which is preliminary data.</text>
</comment>
<evidence type="ECO:0000313" key="2">
    <source>
        <dbReference type="EMBL" id="KGO76643.1"/>
    </source>
</evidence>
<dbReference type="AlphaFoldDB" id="A0A0A2LBS9"/>